<keyword evidence="4" id="KW-0732">Signal</keyword>
<dbReference type="Pfam" id="PF11765">
    <property type="entry name" value="Hyphal_reg_CWP"/>
    <property type="match status" value="1"/>
</dbReference>
<keyword evidence="3" id="KW-0964">Secreted</keyword>
<evidence type="ECO:0000256" key="6">
    <source>
        <dbReference type="SAM" id="MobiDB-lite"/>
    </source>
</evidence>
<evidence type="ECO:0000256" key="2">
    <source>
        <dbReference type="ARBA" id="ARBA00022512"/>
    </source>
</evidence>
<feature type="domain" description="Hyphally-regulated cell wall protein N-terminal" evidence="7">
    <location>
        <begin position="2"/>
        <end position="340"/>
    </location>
</feature>
<comment type="subcellular location">
    <subcellularLocation>
        <location evidence="1">Secreted</location>
        <location evidence="1">Cell wall</location>
    </subcellularLocation>
</comment>
<dbReference type="InterPro" id="IPR021031">
    <property type="entry name" value="Hyphal-reg_cell_wall_N"/>
</dbReference>
<keyword evidence="2" id="KW-0134">Cell wall</keyword>
<proteinExistence type="predicted"/>
<reference evidence="8" key="1">
    <citation type="submission" date="2020-03" db="EMBL/GenBank/DDBJ databases">
        <title>FDA dAtabase for Regulatory Grade micrObial Sequences (FDA-ARGOS): Supporting development and validation of Infectious Disease Dx tests.</title>
        <authorList>
            <person name="Campos J."/>
            <person name="Goldberg B."/>
            <person name="Tallon L."/>
            <person name="Sadzewicz L."/>
            <person name="Vavikolanu K."/>
            <person name="Mehta A."/>
            <person name="Aluvathingal J."/>
            <person name="Nadendla S."/>
            <person name="Nandy P."/>
            <person name="Geyer C."/>
            <person name="Yan Y."/>
            <person name="Sichtig H."/>
        </authorList>
    </citation>
    <scope>NUCLEOTIDE SEQUENCE [LARGE SCALE GENOMIC DNA]</scope>
    <source>
        <strain evidence="8">FDAARGOS_652</strain>
    </source>
</reference>
<feature type="compositionally biased region" description="Low complexity" evidence="6">
    <location>
        <begin position="348"/>
        <end position="408"/>
    </location>
</feature>
<evidence type="ECO:0000256" key="1">
    <source>
        <dbReference type="ARBA" id="ARBA00004191"/>
    </source>
</evidence>
<keyword evidence="5" id="KW-0325">Glycoprotein</keyword>
<comment type="caution">
    <text evidence="8">The sequence shown here is derived from an EMBL/GenBank/DDBJ whole genome shotgun (WGS) entry which is preliminary data.</text>
</comment>
<dbReference type="AlphaFoldDB" id="A0A8X7NPL6"/>
<name>A0A8X7NPL6_CANPA</name>
<evidence type="ECO:0000256" key="4">
    <source>
        <dbReference type="ARBA" id="ARBA00022729"/>
    </source>
</evidence>
<evidence type="ECO:0000256" key="5">
    <source>
        <dbReference type="ARBA" id="ARBA00023180"/>
    </source>
</evidence>
<dbReference type="EMBL" id="JABWAB010000003">
    <property type="protein sequence ID" value="KAF6057250.1"/>
    <property type="molecule type" value="Genomic_DNA"/>
</dbReference>
<organism evidence="8 9">
    <name type="scientific">Candida parapsilosis</name>
    <name type="common">Yeast</name>
    <dbReference type="NCBI Taxonomy" id="5480"/>
    <lineage>
        <taxon>Eukaryota</taxon>
        <taxon>Fungi</taxon>
        <taxon>Dikarya</taxon>
        <taxon>Ascomycota</taxon>
        <taxon>Saccharomycotina</taxon>
        <taxon>Pichiomycetes</taxon>
        <taxon>Debaryomycetaceae</taxon>
        <taxon>Candida/Lodderomyces clade</taxon>
        <taxon>Candida</taxon>
    </lineage>
</organism>
<dbReference type="GO" id="GO:0009277">
    <property type="term" value="C:fungal-type cell wall"/>
    <property type="evidence" value="ECO:0007669"/>
    <property type="project" value="UniProtKB-ARBA"/>
</dbReference>
<evidence type="ECO:0000256" key="3">
    <source>
        <dbReference type="ARBA" id="ARBA00022525"/>
    </source>
</evidence>
<feature type="region of interest" description="Disordered" evidence="6">
    <location>
        <begin position="338"/>
        <end position="412"/>
    </location>
</feature>
<dbReference type="Proteomes" id="UP000590412">
    <property type="component" value="Unassembled WGS sequence"/>
</dbReference>
<protein>
    <submittedName>
        <fullName evidence="8">Hyphally regulated cell wall protein N-terminal family protein</fullName>
    </submittedName>
</protein>
<sequence length="438" mass="46943">MWLLAATVWGKDFKGGTIVEWGAQDLSFGDVHVFPNTIWSMINNAASNFRGNIQVDKTGGLYVSTNSSDMQLSATAREFALHPVYSFINDGIVSFNAIKGAPLYAFWIIGKTFKNTGDLFFSASGEGTAISGVKSEDWHNNGNIHFYQTKKSGSFVQLGKDAKTLQNDGQVCFTNQNWHQLAGVLGTGCFTASGKSSFYLMNNAVPFSENQILYLDGSESSIMAIPTNFGPLTYHVRGFGTYEDGNANKIGLTATLRQSDAGEPAWEYDVKNGNLTLRVGPYVSSFEIGTGYDPKKFEVVSDTSEEIPQVHLGAVQYNGPPPQTGIPAECKPCKPIPDIPEVAKPAPSSSSTVETTLRTSLSSSSAATETTLETTTSAVETTMSTSSTPVSPTGTPSPSETTSVSSSSKSRRIKTVTVMETDIVMFTSTVTITSTVTL</sequence>
<evidence type="ECO:0000313" key="8">
    <source>
        <dbReference type="EMBL" id="KAF6057250.1"/>
    </source>
</evidence>
<evidence type="ECO:0000313" key="9">
    <source>
        <dbReference type="Proteomes" id="UP000590412"/>
    </source>
</evidence>
<accession>A0A8X7NPL6</accession>
<gene>
    <name evidence="8" type="ORF">FOB60_001805</name>
</gene>
<evidence type="ECO:0000259" key="7">
    <source>
        <dbReference type="Pfam" id="PF11765"/>
    </source>
</evidence>